<proteinExistence type="predicted"/>
<keyword evidence="2" id="KW-1185">Reference proteome</keyword>
<sequence length="120" mass="13133">MLGYMRFTLDALPDRSWQALAFGEPWNGWATPIVARDVFSDVLNASGEPHRWAGDDLWLGTPAADLMPGETPDLWNRIEAEEAGTYALAALGWTFVAIPESAEPSHVAPCSNLPESLHQV</sequence>
<evidence type="ECO:0000313" key="2">
    <source>
        <dbReference type="Proteomes" id="UP000237752"/>
    </source>
</evidence>
<name>A0A2T0ZTG4_9ACTN</name>
<reference evidence="1 2" key="1">
    <citation type="submission" date="2018-03" db="EMBL/GenBank/DDBJ databases">
        <title>Genomic Encyclopedia of Archaeal and Bacterial Type Strains, Phase II (KMG-II): from individual species to whole genera.</title>
        <authorList>
            <person name="Goeker M."/>
        </authorList>
    </citation>
    <scope>NUCLEOTIDE SEQUENCE [LARGE SCALE GENOMIC DNA]</scope>
    <source>
        <strain evidence="1 2">DSM 100065</strain>
    </source>
</reference>
<dbReference type="Proteomes" id="UP000237752">
    <property type="component" value="Unassembled WGS sequence"/>
</dbReference>
<comment type="caution">
    <text evidence="1">The sequence shown here is derived from an EMBL/GenBank/DDBJ whole genome shotgun (WGS) entry which is preliminary data.</text>
</comment>
<dbReference type="AlphaFoldDB" id="A0A2T0ZTG4"/>
<accession>A0A2T0ZTG4</accession>
<evidence type="ECO:0000313" key="1">
    <source>
        <dbReference type="EMBL" id="PRZ39650.1"/>
    </source>
</evidence>
<protein>
    <submittedName>
        <fullName evidence="1">Uncharacterized protein</fullName>
    </submittedName>
</protein>
<organism evidence="1 2">
    <name type="scientific">Antricoccus suffuscus</name>
    <dbReference type="NCBI Taxonomy" id="1629062"/>
    <lineage>
        <taxon>Bacteria</taxon>
        <taxon>Bacillati</taxon>
        <taxon>Actinomycetota</taxon>
        <taxon>Actinomycetes</taxon>
        <taxon>Geodermatophilales</taxon>
        <taxon>Antricoccaceae</taxon>
        <taxon>Antricoccus</taxon>
    </lineage>
</organism>
<gene>
    <name evidence="1" type="ORF">CLV47_11814</name>
</gene>
<dbReference type="EMBL" id="PVUE01000018">
    <property type="protein sequence ID" value="PRZ39650.1"/>
    <property type="molecule type" value="Genomic_DNA"/>
</dbReference>